<dbReference type="Proteomes" id="UP000790787">
    <property type="component" value="Chromosome 2"/>
</dbReference>
<dbReference type="RefSeq" id="XP_016469793.1">
    <property type="nucleotide sequence ID" value="XM_016614307.1"/>
</dbReference>
<dbReference type="InterPro" id="IPR025558">
    <property type="entry name" value="DUF4283"/>
</dbReference>
<dbReference type="OrthoDB" id="851886at2759"/>
<proteinExistence type="predicted"/>
<reference evidence="3" key="2">
    <citation type="submission" date="2025-08" db="UniProtKB">
        <authorList>
            <consortium name="RefSeq"/>
        </authorList>
    </citation>
    <scope>IDENTIFICATION</scope>
    <source>
        <tissue evidence="3">Leaf</tissue>
    </source>
</reference>
<sequence>MVEEESAWEIGTNQNPRIIEKSKAHSWSKIVGPVPEVEGLYLTSDEASKKNVKITMEDIDGEIVYWKSVVICYVLGSNPPLPVIDGYFRRIWESLGIDKVAQVNRGGFLVRFHSGKNRVKAVEERVQMFDKKSMVVKPWEPDIDVSKEQVDNILVWIRLRGMDIKYWGKAALITIVGMVGKPLKADKATTNKERLAFVRVLVEISLSQKYPTSVLFENEWEKS</sequence>
<gene>
    <name evidence="3" type="primary">LOC107792114</name>
</gene>
<accession>A0A1S3ZZI6</accession>
<evidence type="ECO:0000313" key="3">
    <source>
        <dbReference type="RefSeq" id="XP_016469793.1"/>
    </source>
</evidence>
<dbReference type="Pfam" id="PF14111">
    <property type="entry name" value="DUF4283"/>
    <property type="match status" value="1"/>
</dbReference>
<name>A0A1S3ZZI6_TOBAC</name>
<keyword evidence="2" id="KW-1185">Reference proteome</keyword>
<evidence type="ECO:0000313" key="2">
    <source>
        <dbReference type="Proteomes" id="UP000790787"/>
    </source>
</evidence>
<dbReference type="PaxDb" id="4097-A0A1S3ZZI6"/>
<dbReference type="GeneID" id="107792114"/>
<dbReference type="PANTHER" id="PTHR31286:SF165">
    <property type="entry name" value="DUF4283 DOMAIN-CONTAINING PROTEIN"/>
    <property type="match status" value="1"/>
</dbReference>
<feature type="domain" description="DUF4283" evidence="1">
    <location>
        <begin position="66"/>
        <end position="145"/>
    </location>
</feature>
<protein>
    <submittedName>
        <fullName evidence="3">Uncharacterized protein LOC107792114</fullName>
    </submittedName>
</protein>
<reference evidence="2" key="1">
    <citation type="journal article" date="2014" name="Nat. Commun.">
        <title>The tobacco genome sequence and its comparison with those of tomato and potato.</title>
        <authorList>
            <person name="Sierro N."/>
            <person name="Battey J.N."/>
            <person name="Ouadi S."/>
            <person name="Bakaher N."/>
            <person name="Bovet L."/>
            <person name="Willig A."/>
            <person name="Goepfert S."/>
            <person name="Peitsch M.C."/>
            <person name="Ivanov N.V."/>
        </authorList>
    </citation>
    <scope>NUCLEOTIDE SEQUENCE [LARGE SCALE GENOMIC DNA]</scope>
</reference>
<dbReference type="AlphaFoldDB" id="A0A1S3ZZI6"/>
<organism evidence="2 3">
    <name type="scientific">Nicotiana tabacum</name>
    <name type="common">Common tobacco</name>
    <dbReference type="NCBI Taxonomy" id="4097"/>
    <lineage>
        <taxon>Eukaryota</taxon>
        <taxon>Viridiplantae</taxon>
        <taxon>Streptophyta</taxon>
        <taxon>Embryophyta</taxon>
        <taxon>Tracheophyta</taxon>
        <taxon>Spermatophyta</taxon>
        <taxon>Magnoliopsida</taxon>
        <taxon>eudicotyledons</taxon>
        <taxon>Gunneridae</taxon>
        <taxon>Pentapetalae</taxon>
        <taxon>asterids</taxon>
        <taxon>lamiids</taxon>
        <taxon>Solanales</taxon>
        <taxon>Solanaceae</taxon>
        <taxon>Nicotianoideae</taxon>
        <taxon>Nicotianeae</taxon>
        <taxon>Nicotiana</taxon>
    </lineage>
</organism>
<dbReference type="KEGG" id="nta:107792114"/>
<dbReference type="InterPro" id="IPR040256">
    <property type="entry name" value="At4g02000-like"/>
</dbReference>
<dbReference type="PANTHER" id="PTHR31286">
    <property type="entry name" value="GLYCINE-RICH CELL WALL STRUCTURAL PROTEIN 1.8-LIKE"/>
    <property type="match status" value="1"/>
</dbReference>
<evidence type="ECO:0000259" key="1">
    <source>
        <dbReference type="Pfam" id="PF14111"/>
    </source>
</evidence>